<dbReference type="Proteomes" id="UP000789595">
    <property type="component" value="Unassembled WGS sequence"/>
</dbReference>
<comment type="caution">
    <text evidence="2">The sequence shown here is derived from an EMBL/GenBank/DDBJ whole genome shotgun (WGS) entry which is preliminary data.</text>
</comment>
<evidence type="ECO:0000313" key="3">
    <source>
        <dbReference type="Proteomes" id="UP000789595"/>
    </source>
</evidence>
<evidence type="ECO:0000313" key="2">
    <source>
        <dbReference type="EMBL" id="CAH0363717.1"/>
    </source>
</evidence>
<reference evidence="2" key="1">
    <citation type="submission" date="2021-11" db="EMBL/GenBank/DDBJ databases">
        <authorList>
            <consortium name="Genoscope - CEA"/>
            <person name="William W."/>
        </authorList>
    </citation>
    <scope>NUCLEOTIDE SEQUENCE</scope>
</reference>
<proteinExistence type="predicted"/>
<evidence type="ECO:0000256" key="1">
    <source>
        <dbReference type="SAM" id="MobiDB-lite"/>
    </source>
</evidence>
<name>A0A8J2S2Z0_9STRA</name>
<accession>A0A8J2S2Z0</accession>
<feature type="compositionally biased region" description="Basic residues" evidence="1">
    <location>
        <begin position="13"/>
        <end position="23"/>
    </location>
</feature>
<keyword evidence="3" id="KW-1185">Reference proteome</keyword>
<sequence length="106" mass="12062">MRRWASSVPSRSCSRHAATRRSSRVCARPRSVCCVSSSWESATVRWSMRRWSRPLALASAAAMKRPPRVLCARYFRSWTSPAGPRARTSPTRPYRPSARPKWSVPS</sequence>
<organism evidence="2 3">
    <name type="scientific">Pelagomonas calceolata</name>
    <dbReference type="NCBI Taxonomy" id="35677"/>
    <lineage>
        <taxon>Eukaryota</taxon>
        <taxon>Sar</taxon>
        <taxon>Stramenopiles</taxon>
        <taxon>Ochrophyta</taxon>
        <taxon>Pelagophyceae</taxon>
        <taxon>Pelagomonadales</taxon>
        <taxon>Pelagomonadaceae</taxon>
        <taxon>Pelagomonas</taxon>
    </lineage>
</organism>
<feature type="region of interest" description="Disordered" evidence="1">
    <location>
        <begin position="79"/>
        <end position="106"/>
    </location>
</feature>
<dbReference type="EMBL" id="CAKKNE010000001">
    <property type="protein sequence ID" value="CAH0363717.1"/>
    <property type="molecule type" value="Genomic_DNA"/>
</dbReference>
<protein>
    <submittedName>
        <fullName evidence="2">Uncharacterized protein</fullName>
    </submittedName>
</protein>
<dbReference type="AlphaFoldDB" id="A0A8J2S2Z0"/>
<feature type="region of interest" description="Disordered" evidence="1">
    <location>
        <begin position="1"/>
        <end position="23"/>
    </location>
</feature>
<gene>
    <name evidence="2" type="ORF">PECAL_1P00410</name>
</gene>